<dbReference type="PANTHER" id="PTHR33677:SF3">
    <property type="entry name" value="COPPER-SENSING TRANSCRIPTIONAL REPRESSOR RICR"/>
    <property type="match status" value="1"/>
</dbReference>
<evidence type="ECO:0000256" key="3">
    <source>
        <dbReference type="SAM" id="Coils"/>
    </source>
</evidence>
<evidence type="ECO:0000256" key="2">
    <source>
        <dbReference type="ARBA" id="ARBA00023008"/>
    </source>
</evidence>
<dbReference type="GO" id="GO:0045892">
    <property type="term" value="P:negative regulation of DNA-templated transcription"/>
    <property type="evidence" value="ECO:0007669"/>
    <property type="project" value="UniProtKB-ARBA"/>
</dbReference>
<gene>
    <name evidence="4" type="ORF">GBA63_02595</name>
</gene>
<comment type="similarity">
    <text evidence="1">Belongs to the CsoR family.</text>
</comment>
<keyword evidence="3" id="KW-0175">Coiled coil</keyword>
<dbReference type="CDD" id="cd10148">
    <property type="entry name" value="CsoR-like_DUF156"/>
    <property type="match status" value="1"/>
</dbReference>
<feature type="coiled-coil region" evidence="3">
    <location>
        <begin position="74"/>
        <end position="101"/>
    </location>
</feature>
<dbReference type="EMBL" id="CP045119">
    <property type="protein sequence ID" value="QIN81639.1"/>
    <property type="molecule type" value="Genomic_DNA"/>
</dbReference>
<keyword evidence="2" id="KW-0186">Copper</keyword>
<dbReference type="Gene3D" id="1.20.58.1000">
    <property type="entry name" value="Metal-sensitive repressor, helix protomer"/>
    <property type="match status" value="1"/>
</dbReference>
<organism evidence="4 5">
    <name type="scientific">Rubrobacter tropicus</name>
    <dbReference type="NCBI Taxonomy" id="2653851"/>
    <lineage>
        <taxon>Bacteria</taxon>
        <taxon>Bacillati</taxon>
        <taxon>Actinomycetota</taxon>
        <taxon>Rubrobacteria</taxon>
        <taxon>Rubrobacterales</taxon>
        <taxon>Rubrobacteraceae</taxon>
        <taxon>Rubrobacter</taxon>
    </lineage>
</organism>
<evidence type="ECO:0000256" key="1">
    <source>
        <dbReference type="ARBA" id="ARBA00005428"/>
    </source>
</evidence>
<dbReference type="RefSeq" id="WP_166173219.1">
    <property type="nucleotide sequence ID" value="NZ_CP045119.1"/>
</dbReference>
<keyword evidence="5" id="KW-1185">Reference proteome</keyword>
<dbReference type="KEGG" id="rub:GBA63_02595"/>
<accession>A0A6G8Q5E4</accession>
<evidence type="ECO:0000313" key="5">
    <source>
        <dbReference type="Proteomes" id="UP000501452"/>
    </source>
</evidence>
<dbReference type="GO" id="GO:0046872">
    <property type="term" value="F:metal ion binding"/>
    <property type="evidence" value="ECO:0007669"/>
    <property type="project" value="InterPro"/>
</dbReference>
<reference evidence="4 5" key="1">
    <citation type="submission" date="2019-10" db="EMBL/GenBank/DDBJ databases">
        <title>Rubrobacter sp nov SCSIO 52090 isolated from a deep-sea sediment in the South China Sea.</title>
        <authorList>
            <person name="Chen R.W."/>
        </authorList>
    </citation>
    <scope>NUCLEOTIDE SEQUENCE [LARGE SCALE GENOMIC DNA]</scope>
    <source>
        <strain evidence="4 5">SCSIO 52909</strain>
    </source>
</reference>
<dbReference type="Proteomes" id="UP000501452">
    <property type="component" value="Chromosome"/>
</dbReference>
<sequence length="102" mass="11666">MTEHVGQAHGYIKEGDKEKLKNRLRRIEGQVRGVQRMVEEEAYCVDILTQISSYIAASEKVASLVLRDHMDHCVREAVTNNEKADEKMAELAEAVEGFMKRF</sequence>
<dbReference type="Pfam" id="PF02583">
    <property type="entry name" value="Trns_repr_metal"/>
    <property type="match status" value="1"/>
</dbReference>
<dbReference type="AlphaFoldDB" id="A0A6G8Q5E4"/>
<dbReference type="PANTHER" id="PTHR33677">
    <property type="entry name" value="TRANSCRIPTIONAL REPRESSOR FRMR-RELATED"/>
    <property type="match status" value="1"/>
</dbReference>
<evidence type="ECO:0000313" key="4">
    <source>
        <dbReference type="EMBL" id="QIN81639.1"/>
    </source>
</evidence>
<dbReference type="InterPro" id="IPR003735">
    <property type="entry name" value="Metal_Tscrpt_repr"/>
</dbReference>
<name>A0A6G8Q5E4_9ACTN</name>
<dbReference type="InterPro" id="IPR038390">
    <property type="entry name" value="Metal_Tscrpt_repr_sf"/>
</dbReference>
<dbReference type="GO" id="GO:0003677">
    <property type="term" value="F:DNA binding"/>
    <property type="evidence" value="ECO:0007669"/>
    <property type="project" value="InterPro"/>
</dbReference>
<proteinExistence type="inferred from homology"/>
<protein>
    <submittedName>
        <fullName evidence="4">Metal-sensing transcriptional repressor</fullName>
    </submittedName>
</protein>